<dbReference type="InterPro" id="IPR017566">
    <property type="entry name" value="NrfD"/>
</dbReference>
<feature type="transmembrane region" description="Helical" evidence="7">
    <location>
        <begin position="60"/>
        <end position="78"/>
    </location>
</feature>
<keyword evidence="6 7" id="KW-0472">Membrane</keyword>
<proteinExistence type="inferred from homology"/>
<sequence>MSEIINQAFHFDSLVWDWVIAIYLFLTGMSAGGVMISIYLKKKVITGEACKNGIIRANAIFAPLGIILGLTILVFHLQRPWLFWKIMLYYNPSSVMSMGVLLFQIYMVVLFVWLGIIFKKEIYQFLTKFSVIQGLVERVLTIAKKFENPIEWFLAILAFLLAAYTGFLLSALKTYPLLNNPVLPVLFVFSSVSSGAAACLLFGVVGGKEPINSPSVRWIHKIEKPVVLFELFVLCAFFAGLYFGGGARAEAVITAIGGGFWSNWFWIGVIGMGMLLPLAMSTFTSNEVQHKKAFIVFVTALSLIGVLMLRTFILYAGQMTVY</sequence>
<evidence type="ECO:0000256" key="5">
    <source>
        <dbReference type="ARBA" id="ARBA00022989"/>
    </source>
</evidence>
<evidence type="ECO:0000313" key="8">
    <source>
        <dbReference type="EMBL" id="TVO36959.1"/>
    </source>
</evidence>
<dbReference type="PANTHER" id="PTHR34856:SF2">
    <property type="entry name" value="PROTEIN NRFD"/>
    <property type="match status" value="1"/>
</dbReference>
<evidence type="ECO:0000313" key="9">
    <source>
        <dbReference type="Proteomes" id="UP000319828"/>
    </source>
</evidence>
<name>A0A557P8I7_9VIBR</name>
<dbReference type="RefSeq" id="WP_144387973.1">
    <property type="nucleotide sequence ID" value="NZ_CANNCB010000008.1"/>
</dbReference>
<feature type="transmembrane region" description="Helical" evidence="7">
    <location>
        <begin position="184"/>
        <end position="205"/>
    </location>
</feature>
<dbReference type="PANTHER" id="PTHR34856">
    <property type="entry name" value="PROTEIN NRFD"/>
    <property type="match status" value="1"/>
</dbReference>
<comment type="similarity">
    <text evidence="2">Belongs to the NrfD family.</text>
</comment>
<feature type="transmembrane region" description="Helical" evidence="7">
    <location>
        <begin position="98"/>
        <end position="118"/>
    </location>
</feature>
<reference evidence="8 9" key="1">
    <citation type="submission" date="2019-07" db="EMBL/GenBank/DDBJ databases">
        <title>The draft genome sequence of Vibrio algivorus M1486.</title>
        <authorList>
            <person name="Meng X."/>
        </authorList>
    </citation>
    <scope>NUCLEOTIDE SEQUENCE [LARGE SCALE GENOMIC DNA]</scope>
    <source>
        <strain evidence="8 9">M1486</strain>
    </source>
</reference>
<gene>
    <name evidence="8" type="primary">nrfD</name>
    <name evidence="8" type="ORF">FOF44_07725</name>
</gene>
<feature type="transmembrane region" description="Helical" evidence="7">
    <location>
        <begin position="20"/>
        <end position="40"/>
    </location>
</feature>
<protein>
    <submittedName>
        <fullName evidence="8">Cytochrome c nitrite reductase subunit NrfD</fullName>
        <ecNumber evidence="8">1.7.2.2</ecNumber>
    </submittedName>
</protein>
<evidence type="ECO:0000256" key="6">
    <source>
        <dbReference type="ARBA" id="ARBA00023136"/>
    </source>
</evidence>
<evidence type="ECO:0000256" key="7">
    <source>
        <dbReference type="SAM" id="Phobius"/>
    </source>
</evidence>
<dbReference type="GO" id="GO:0042279">
    <property type="term" value="F:nitrite reductase (cytochrome, ammonia-forming) activity"/>
    <property type="evidence" value="ECO:0007669"/>
    <property type="project" value="UniProtKB-EC"/>
</dbReference>
<dbReference type="OrthoDB" id="31166at2"/>
<feature type="transmembrane region" description="Helical" evidence="7">
    <location>
        <begin position="264"/>
        <end position="283"/>
    </location>
</feature>
<comment type="subcellular location">
    <subcellularLocation>
        <location evidence="1">Cell membrane</location>
        <topology evidence="1">Multi-pass membrane protein</topology>
    </subcellularLocation>
</comment>
<keyword evidence="3" id="KW-1003">Cell membrane</keyword>
<evidence type="ECO:0000256" key="1">
    <source>
        <dbReference type="ARBA" id="ARBA00004651"/>
    </source>
</evidence>
<dbReference type="Gene3D" id="1.20.1630.10">
    <property type="entry name" value="Formate dehydrogenase/DMSO reductase domain"/>
    <property type="match status" value="1"/>
</dbReference>
<evidence type="ECO:0000256" key="3">
    <source>
        <dbReference type="ARBA" id="ARBA00022475"/>
    </source>
</evidence>
<feature type="transmembrane region" description="Helical" evidence="7">
    <location>
        <begin position="295"/>
        <end position="316"/>
    </location>
</feature>
<dbReference type="InterPro" id="IPR005614">
    <property type="entry name" value="NrfD-like"/>
</dbReference>
<dbReference type="EC" id="1.7.2.2" evidence="8"/>
<evidence type="ECO:0000256" key="4">
    <source>
        <dbReference type="ARBA" id="ARBA00022692"/>
    </source>
</evidence>
<keyword evidence="5 7" id="KW-1133">Transmembrane helix</keyword>
<keyword evidence="8" id="KW-0560">Oxidoreductase</keyword>
<dbReference type="Proteomes" id="UP000319828">
    <property type="component" value="Unassembled WGS sequence"/>
</dbReference>
<accession>A0A557P8I7</accession>
<comment type="caution">
    <text evidence="8">The sequence shown here is derived from an EMBL/GenBank/DDBJ whole genome shotgun (WGS) entry which is preliminary data.</text>
</comment>
<dbReference type="GO" id="GO:0005886">
    <property type="term" value="C:plasma membrane"/>
    <property type="evidence" value="ECO:0007669"/>
    <property type="project" value="UniProtKB-SubCell"/>
</dbReference>
<dbReference type="AlphaFoldDB" id="A0A557P8I7"/>
<dbReference type="EMBL" id="VMKJ01000012">
    <property type="protein sequence ID" value="TVO36959.1"/>
    <property type="molecule type" value="Genomic_DNA"/>
</dbReference>
<dbReference type="Pfam" id="PF03916">
    <property type="entry name" value="NrfD"/>
    <property type="match status" value="1"/>
</dbReference>
<evidence type="ECO:0000256" key="2">
    <source>
        <dbReference type="ARBA" id="ARBA00008929"/>
    </source>
</evidence>
<feature type="transmembrane region" description="Helical" evidence="7">
    <location>
        <begin position="152"/>
        <end position="172"/>
    </location>
</feature>
<organism evidence="8 9">
    <name type="scientific">Vibrio algivorus</name>
    <dbReference type="NCBI Taxonomy" id="1667024"/>
    <lineage>
        <taxon>Bacteria</taxon>
        <taxon>Pseudomonadati</taxon>
        <taxon>Pseudomonadota</taxon>
        <taxon>Gammaproteobacteria</taxon>
        <taxon>Vibrionales</taxon>
        <taxon>Vibrionaceae</taxon>
        <taxon>Vibrio</taxon>
    </lineage>
</organism>
<keyword evidence="4 7" id="KW-0812">Transmembrane</keyword>
<dbReference type="InterPro" id="IPR052049">
    <property type="entry name" value="Electron_transfer_protein"/>
</dbReference>
<dbReference type="NCBIfam" id="TIGR03148">
    <property type="entry name" value="cyt_nit_nrfD"/>
    <property type="match status" value="1"/>
</dbReference>
<feature type="transmembrane region" description="Helical" evidence="7">
    <location>
        <begin position="226"/>
        <end position="244"/>
    </location>
</feature>